<dbReference type="InParanoid" id="A0A2K3DNF1"/>
<dbReference type="KEGG" id="cre:CHLRE_06g272300v5"/>
<evidence type="ECO:0008006" key="4">
    <source>
        <dbReference type="Google" id="ProtNLM"/>
    </source>
</evidence>
<dbReference type="EMBL" id="CM008967">
    <property type="protein sequence ID" value="PNW82065.1"/>
    <property type="molecule type" value="Genomic_DNA"/>
</dbReference>
<protein>
    <recommendedName>
        <fullName evidence="4">Phosphoglycerate mutase</fullName>
    </recommendedName>
</protein>
<dbReference type="PANTHER" id="PTHR47580">
    <property type="entry name" value="PHOSPHOGLYCERATE MUTASE FAMILY PROTEIN"/>
    <property type="match status" value="1"/>
</dbReference>
<organism evidence="2 3">
    <name type="scientific">Chlamydomonas reinhardtii</name>
    <name type="common">Chlamydomonas smithii</name>
    <dbReference type="NCBI Taxonomy" id="3055"/>
    <lineage>
        <taxon>Eukaryota</taxon>
        <taxon>Viridiplantae</taxon>
        <taxon>Chlorophyta</taxon>
        <taxon>core chlorophytes</taxon>
        <taxon>Chlorophyceae</taxon>
        <taxon>CS clade</taxon>
        <taxon>Chlamydomonadales</taxon>
        <taxon>Chlamydomonadaceae</taxon>
        <taxon>Chlamydomonas</taxon>
    </lineage>
</organism>
<sequence>MLLEQLSSRSRTQYALCSPLHRRRSASRPQFATPVSACKPEGSPRACAGPEATATASASRRSLFLAGLGLAACTAAGLSAPRPAGASLVRFPADVLNNRYWLVRAGESYSESFGEPLTNPVWKTSERHGLSPLGKEQVLRGLTPDLESLGACSDGCWLWPSITQNAYQTAEVVAYTLGIGRSRIVPEYSFLDARGVGALENERLEFARRVVEEGDLLDAGWKPEKGTDGTPHESVNDVLVRMRQVLSITETQYFGDDVLLIAPDSDCLSVLQAAVLGVDLRQHRRYAFRPGEVRQLQLSSEAFDAKPVSFSCPDPPKCTRRADV</sequence>
<evidence type="ECO:0000313" key="3">
    <source>
        <dbReference type="Proteomes" id="UP000006906"/>
    </source>
</evidence>
<dbReference type="Pfam" id="PF00300">
    <property type="entry name" value="His_Phos_1"/>
    <property type="match status" value="1"/>
</dbReference>
<proteinExistence type="predicted"/>
<dbReference type="RefSeq" id="XP_042923669.1">
    <property type="nucleotide sequence ID" value="XM_043062963.1"/>
</dbReference>
<dbReference type="SUPFAM" id="SSF53254">
    <property type="entry name" value="Phosphoglycerate mutase-like"/>
    <property type="match status" value="1"/>
</dbReference>
<dbReference type="PaxDb" id="3055-EDP08456"/>
<feature type="region of interest" description="Disordered" evidence="1">
    <location>
        <begin position="25"/>
        <end position="50"/>
    </location>
</feature>
<reference evidence="2 3" key="1">
    <citation type="journal article" date="2007" name="Science">
        <title>The Chlamydomonas genome reveals the evolution of key animal and plant functions.</title>
        <authorList>
            <person name="Merchant S.S."/>
            <person name="Prochnik S.E."/>
            <person name="Vallon O."/>
            <person name="Harris E.H."/>
            <person name="Karpowicz S.J."/>
            <person name="Witman G.B."/>
            <person name="Terry A."/>
            <person name="Salamov A."/>
            <person name="Fritz-Laylin L.K."/>
            <person name="Marechal-Drouard L."/>
            <person name="Marshall W.F."/>
            <person name="Qu L.H."/>
            <person name="Nelson D.R."/>
            <person name="Sanderfoot A.A."/>
            <person name="Spalding M.H."/>
            <person name="Kapitonov V.V."/>
            <person name="Ren Q."/>
            <person name="Ferris P."/>
            <person name="Lindquist E."/>
            <person name="Shapiro H."/>
            <person name="Lucas S.M."/>
            <person name="Grimwood J."/>
            <person name="Schmutz J."/>
            <person name="Cardol P."/>
            <person name="Cerutti H."/>
            <person name="Chanfreau G."/>
            <person name="Chen C.L."/>
            <person name="Cognat V."/>
            <person name="Croft M.T."/>
            <person name="Dent R."/>
            <person name="Dutcher S."/>
            <person name="Fernandez E."/>
            <person name="Fukuzawa H."/>
            <person name="Gonzalez-Ballester D."/>
            <person name="Gonzalez-Halphen D."/>
            <person name="Hallmann A."/>
            <person name="Hanikenne M."/>
            <person name="Hippler M."/>
            <person name="Inwood W."/>
            <person name="Jabbari K."/>
            <person name="Kalanon M."/>
            <person name="Kuras R."/>
            <person name="Lefebvre P.A."/>
            <person name="Lemaire S.D."/>
            <person name="Lobanov A.V."/>
            <person name="Lohr M."/>
            <person name="Manuell A."/>
            <person name="Meier I."/>
            <person name="Mets L."/>
            <person name="Mittag M."/>
            <person name="Mittelmeier T."/>
            <person name="Moroney J.V."/>
            <person name="Moseley J."/>
            <person name="Napoli C."/>
            <person name="Nedelcu A.M."/>
            <person name="Niyogi K."/>
            <person name="Novoselov S.V."/>
            <person name="Paulsen I.T."/>
            <person name="Pazour G."/>
            <person name="Purton S."/>
            <person name="Ral J.P."/>
            <person name="Riano-Pachon D.M."/>
            <person name="Riekhof W."/>
            <person name="Rymarquis L."/>
            <person name="Schroda M."/>
            <person name="Stern D."/>
            <person name="Umen J."/>
            <person name="Willows R."/>
            <person name="Wilson N."/>
            <person name="Zimmer S.L."/>
            <person name="Allmer J."/>
            <person name="Balk J."/>
            <person name="Bisova K."/>
            <person name="Chen C.J."/>
            <person name="Elias M."/>
            <person name="Gendler K."/>
            <person name="Hauser C."/>
            <person name="Lamb M.R."/>
            <person name="Ledford H."/>
            <person name="Long J.C."/>
            <person name="Minagawa J."/>
            <person name="Page M.D."/>
            <person name="Pan J."/>
            <person name="Pootakham W."/>
            <person name="Roje S."/>
            <person name="Rose A."/>
            <person name="Stahlberg E."/>
            <person name="Terauchi A.M."/>
            <person name="Yang P."/>
            <person name="Ball S."/>
            <person name="Bowler C."/>
            <person name="Dieckmann C.L."/>
            <person name="Gladyshev V.N."/>
            <person name="Green P."/>
            <person name="Jorgensen R."/>
            <person name="Mayfield S."/>
            <person name="Mueller-Roeber B."/>
            <person name="Rajamani S."/>
            <person name="Sayre R.T."/>
            <person name="Brokstein P."/>
            <person name="Dubchak I."/>
            <person name="Goodstein D."/>
            <person name="Hornick L."/>
            <person name="Huang Y.W."/>
            <person name="Jhaveri J."/>
            <person name="Luo Y."/>
            <person name="Martinez D."/>
            <person name="Ngau W.C."/>
            <person name="Otillar B."/>
            <person name="Poliakov A."/>
            <person name="Porter A."/>
            <person name="Szajkowski L."/>
            <person name="Werner G."/>
            <person name="Zhou K."/>
            <person name="Grigoriev I.V."/>
            <person name="Rokhsar D.S."/>
            <person name="Grossman A.R."/>
        </authorList>
    </citation>
    <scope>NUCLEOTIDE SEQUENCE [LARGE SCALE GENOMIC DNA]</scope>
    <source>
        <strain evidence="3">CC-503</strain>
    </source>
</reference>
<dbReference type="ExpressionAtlas" id="A0A2K3DNF1">
    <property type="expression patterns" value="baseline and differential"/>
</dbReference>
<dbReference type="Proteomes" id="UP000006906">
    <property type="component" value="Chromosome 6"/>
</dbReference>
<dbReference type="OrthoDB" id="4531at2759"/>
<evidence type="ECO:0000313" key="2">
    <source>
        <dbReference type="EMBL" id="PNW82065.1"/>
    </source>
</evidence>
<evidence type="ECO:0000256" key="1">
    <source>
        <dbReference type="SAM" id="MobiDB-lite"/>
    </source>
</evidence>
<dbReference type="InterPro" id="IPR029033">
    <property type="entry name" value="His_PPase_superfam"/>
</dbReference>
<dbReference type="PANTHER" id="PTHR47580:SF1">
    <property type="entry name" value="PHOSPHOGLYCERATE MUTASE FAMILY PROTEIN"/>
    <property type="match status" value="1"/>
</dbReference>
<dbReference type="AlphaFoldDB" id="A0A2K3DNF1"/>
<name>A0A2K3DNF1_CHLRE</name>
<dbReference type="OMA" id="EMGACDK"/>
<dbReference type="GeneID" id="5721816"/>
<gene>
    <name evidence="2" type="ORF">CHLRE_06g272300v5</name>
</gene>
<dbReference type="FunCoup" id="A0A2K3DNF1">
    <property type="interactions" value="538"/>
</dbReference>
<dbReference type="InterPro" id="IPR013078">
    <property type="entry name" value="His_Pase_superF_clade-1"/>
</dbReference>
<keyword evidence="3" id="KW-1185">Reference proteome</keyword>
<dbReference type="Gene3D" id="3.40.50.1240">
    <property type="entry name" value="Phosphoglycerate mutase-like"/>
    <property type="match status" value="1"/>
</dbReference>
<accession>A0A2K3DNF1</accession>
<dbReference type="Gramene" id="PNW82065">
    <property type="protein sequence ID" value="PNW82065"/>
    <property type="gene ID" value="CHLRE_06g272300v5"/>
</dbReference>